<dbReference type="HOGENOM" id="CLU_064263_0_0_6"/>
<dbReference type="eggNOG" id="COG3220">
    <property type="taxonomic scope" value="Bacteria"/>
</dbReference>
<dbReference type="Gene3D" id="3.20.20.150">
    <property type="entry name" value="Divalent-metal-dependent TIM barrel enzymes"/>
    <property type="match status" value="1"/>
</dbReference>
<sequence length="292" mass="32424">MQSLEYPQTGRAAAAIPTCAGVGLRSQHYRDALCRPLKSGWLEVHSENYFGKGGAPLQYLEAIRAEYPLALHGVGMSLGSVDELDSEHLRQLKALITRIEPGLVSEHLSWNSFGGRHLNDLAPVPYTDAALAHLVARVSRVQDYLGRQILLENPSSYLEYRFSTYSEAEFLNALAKQSGCGILLDVNNLYVSCQNHGWNALAYLHGIDAGRVAEMHLAGHSRNLVGERGILIDTHDGPVCEAVWRLYQTALEIIGSRPTLIEWDAELPDWQILRDEAARADAYLRQEHEQAA</sequence>
<dbReference type="RefSeq" id="WP_013816903.1">
    <property type="nucleotide sequence ID" value="NC_015572.1"/>
</dbReference>
<gene>
    <name evidence="2" type="ordered locus">Metme_0181</name>
</gene>
<dbReference type="Proteomes" id="UP000008888">
    <property type="component" value="Chromosome"/>
</dbReference>
<keyword evidence="3" id="KW-1185">Reference proteome</keyword>
<dbReference type="PANTHER" id="PTHR42194:SF1">
    <property type="entry name" value="UPF0276 PROTEIN HI_1600"/>
    <property type="match status" value="1"/>
</dbReference>
<dbReference type="STRING" id="857087.Metme_0181"/>
<dbReference type="EMBL" id="CP002738">
    <property type="protein sequence ID" value="AEF98630.1"/>
    <property type="molecule type" value="Genomic_DNA"/>
</dbReference>
<dbReference type="HAMAP" id="MF_00697">
    <property type="entry name" value="UPF0276"/>
    <property type="match status" value="1"/>
</dbReference>
<dbReference type="AlphaFoldDB" id="F9ZYT4"/>
<dbReference type="SUPFAM" id="SSF51658">
    <property type="entry name" value="Xylose isomerase-like"/>
    <property type="match status" value="1"/>
</dbReference>
<dbReference type="KEGG" id="mmt:Metme_0181"/>
<dbReference type="Pfam" id="PF05114">
    <property type="entry name" value="MbnB_TglH_ChrH"/>
    <property type="match status" value="1"/>
</dbReference>
<reference key="2">
    <citation type="submission" date="2011-05" db="EMBL/GenBank/DDBJ databases">
        <title>Complete genome sequence of the aerobic marine methanotroph Methylomonas methanica MC09.</title>
        <authorList>
            <person name="Boden R."/>
            <person name="Cunliffe M."/>
            <person name="Scanlan J."/>
            <person name="Moussard H."/>
            <person name="Kits K.D."/>
            <person name="Klotz M."/>
            <person name="Jetten M."/>
            <person name="Vuilleumier S."/>
            <person name="Han J."/>
            <person name="Peters L."/>
            <person name="Mikhailova N."/>
            <person name="Teshima H."/>
            <person name="Tapia R."/>
            <person name="Kyrpides N."/>
            <person name="Ivanova N."/>
            <person name="Pagani I."/>
            <person name="Cheng J.-F."/>
            <person name="Goodwin L."/>
            <person name="Han C."/>
            <person name="Hauser L."/>
            <person name="Land M."/>
            <person name="Lapidus A."/>
            <person name="Lucas S."/>
            <person name="Pitluck S."/>
            <person name="Woyke T."/>
            <person name="Stein L.Y."/>
            <person name="Murrell C."/>
        </authorList>
    </citation>
    <scope>NUCLEOTIDE SEQUENCE</scope>
    <source>
        <strain>MC09</strain>
    </source>
</reference>
<protein>
    <recommendedName>
        <fullName evidence="1">UPF0276 protein Metme_0181</fullName>
    </recommendedName>
</protein>
<dbReference type="OrthoDB" id="9763101at2"/>
<evidence type="ECO:0000313" key="2">
    <source>
        <dbReference type="EMBL" id="AEF98630.1"/>
    </source>
</evidence>
<evidence type="ECO:0000313" key="3">
    <source>
        <dbReference type="Proteomes" id="UP000008888"/>
    </source>
</evidence>
<reference evidence="2 3" key="1">
    <citation type="journal article" date="2011" name="J. Bacteriol.">
        <title>Complete Genome Sequence of the Aerobic Marine Methanotroph Methylomonas methanica MC09.</title>
        <authorList>
            <person name="Boden R."/>
            <person name="Cunliffe M."/>
            <person name="Scanlan J."/>
            <person name="Moussard H."/>
            <person name="Kits K.D."/>
            <person name="Klotz M.G."/>
            <person name="Jetten M.S."/>
            <person name="Vuilleumier S."/>
            <person name="Han J."/>
            <person name="Peters L."/>
            <person name="Mikhailova N."/>
            <person name="Teshima H."/>
            <person name="Tapia R."/>
            <person name="Kyrpides N."/>
            <person name="Ivanova N."/>
            <person name="Pagani I."/>
            <person name="Cheng J.F."/>
            <person name="Goodwin L."/>
            <person name="Han C."/>
            <person name="Hauser L."/>
            <person name="Land M.L."/>
            <person name="Lapidus A."/>
            <person name="Lucas S."/>
            <person name="Pitluck S."/>
            <person name="Woyke T."/>
            <person name="Stein L."/>
            <person name="Murrell J.C."/>
        </authorList>
    </citation>
    <scope>NUCLEOTIDE SEQUENCE [LARGE SCALE GENOMIC DNA]</scope>
    <source>
        <strain evidence="2 3">MC09</strain>
    </source>
</reference>
<organism evidence="2 3">
    <name type="scientific">Methylomonas methanica (strain DSM 25384 / MC09)</name>
    <dbReference type="NCBI Taxonomy" id="857087"/>
    <lineage>
        <taxon>Bacteria</taxon>
        <taxon>Pseudomonadati</taxon>
        <taxon>Pseudomonadota</taxon>
        <taxon>Gammaproteobacteria</taxon>
        <taxon>Methylococcales</taxon>
        <taxon>Methylococcaceae</taxon>
        <taxon>Methylomonas</taxon>
    </lineage>
</organism>
<proteinExistence type="inferred from homology"/>
<dbReference type="PANTHER" id="PTHR42194">
    <property type="entry name" value="UPF0276 PROTEIN HI_1600"/>
    <property type="match status" value="1"/>
</dbReference>
<name>F9ZYT4_METMM</name>
<comment type="similarity">
    <text evidence="1">Belongs to the UPF0276 family.</text>
</comment>
<dbReference type="InterPro" id="IPR007801">
    <property type="entry name" value="MbnB/TglH/ChrH"/>
</dbReference>
<reference evidence="3" key="3">
    <citation type="submission" date="2011-05" db="EMBL/GenBank/DDBJ databases">
        <title>Complete sequence of Methylomonas methanica MC09.</title>
        <authorList>
            <consortium name="US DOE Joint Genome Institute"/>
            <person name="Lucas S."/>
            <person name="Han J."/>
            <person name="Lapidus A."/>
            <person name="Cheng J.-F."/>
            <person name="Goodwin L."/>
            <person name="Pitluck S."/>
            <person name="Peters L."/>
            <person name="Mikhailova N."/>
            <person name="Teshima H."/>
            <person name="Han C."/>
            <person name="Tapia R."/>
            <person name="Land M."/>
            <person name="Hauser L."/>
            <person name="Kyrpides N."/>
            <person name="Ivanova N."/>
            <person name="Pagani I."/>
            <person name="Stein L."/>
            <person name="Woyke T."/>
        </authorList>
    </citation>
    <scope>NUCLEOTIDE SEQUENCE [LARGE SCALE GENOMIC DNA]</scope>
    <source>
        <strain evidence="3">MC09</strain>
    </source>
</reference>
<dbReference type="InterPro" id="IPR036237">
    <property type="entry name" value="Xyl_isomerase-like_sf"/>
</dbReference>
<evidence type="ECO:0000256" key="1">
    <source>
        <dbReference type="HAMAP-Rule" id="MF_00697"/>
    </source>
</evidence>
<dbReference type="NCBIfam" id="NF003818">
    <property type="entry name" value="PRK05409.1"/>
    <property type="match status" value="1"/>
</dbReference>
<accession>F9ZYT4</accession>